<feature type="region of interest" description="Disordered" evidence="1">
    <location>
        <begin position="159"/>
        <end position="218"/>
    </location>
</feature>
<dbReference type="AlphaFoldDB" id="A0A9K3PVG8"/>
<dbReference type="Proteomes" id="UP000693970">
    <property type="component" value="Unassembled WGS sequence"/>
</dbReference>
<evidence type="ECO:0000313" key="4">
    <source>
        <dbReference type="Proteomes" id="UP000693970"/>
    </source>
</evidence>
<organism evidence="3 4">
    <name type="scientific">Nitzschia inconspicua</name>
    <dbReference type="NCBI Taxonomy" id="303405"/>
    <lineage>
        <taxon>Eukaryota</taxon>
        <taxon>Sar</taxon>
        <taxon>Stramenopiles</taxon>
        <taxon>Ochrophyta</taxon>
        <taxon>Bacillariophyta</taxon>
        <taxon>Bacillariophyceae</taxon>
        <taxon>Bacillariophycidae</taxon>
        <taxon>Bacillariales</taxon>
        <taxon>Bacillariaceae</taxon>
        <taxon>Nitzschia</taxon>
    </lineage>
</organism>
<feature type="compositionally biased region" description="Low complexity" evidence="1">
    <location>
        <begin position="197"/>
        <end position="218"/>
    </location>
</feature>
<reference evidence="3" key="1">
    <citation type="journal article" date="2021" name="Sci. Rep.">
        <title>Diploid genomic architecture of Nitzschia inconspicua, an elite biomass production diatom.</title>
        <authorList>
            <person name="Oliver A."/>
            <person name="Podell S."/>
            <person name="Pinowska A."/>
            <person name="Traller J.C."/>
            <person name="Smith S.R."/>
            <person name="McClure R."/>
            <person name="Beliaev A."/>
            <person name="Bohutskyi P."/>
            <person name="Hill E.A."/>
            <person name="Rabines A."/>
            <person name="Zheng H."/>
            <person name="Allen L.Z."/>
            <person name="Kuo A."/>
            <person name="Grigoriev I.V."/>
            <person name="Allen A.E."/>
            <person name="Hazlebeck D."/>
            <person name="Allen E.E."/>
        </authorList>
    </citation>
    <scope>NUCLEOTIDE SEQUENCE</scope>
    <source>
        <strain evidence="3">Hildebrandi</strain>
    </source>
</reference>
<evidence type="ECO:0000256" key="1">
    <source>
        <dbReference type="SAM" id="MobiDB-lite"/>
    </source>
</evidence>
<feature type="compositionally biased region" description="Acidic residues" evidence="1">
    <location>
        <begin position="528"/>
        <end position="547"/>
    </location>
</feature>
<name>A0A9K3PVG8_9STRA</name>
<dbReference type="EMBL" id="JAGRRH010000014">
    <property type="protein sequence ID" value="KAG7358679.1"/>
    <property type="molecule type" value="Genomic_DNA"/>
</dbReference>
<sequence length="547" mass="62448">MRVTFNFSDFNCLHGVAIGSVVAIMLACWNGNLQGDPEVRVAMIGNSLMYYNDLPRLLEAMSGGSITQDSCLHGDASFKSHLTYGNGMFEKWNTGQARMWDVDKNEPGEKQEQYYEYAFGTYYDDAAVDQEPIYDYGACTVEQLLLGVDERLVEEYGGIQRHRRTTQQSPKRQRITSQQQQSQHLQPERTRRRLEDAAAAATDDAVAATDDGNNQVDDAYVADANDDGGNYVAYDDATVSATTTTKTYDDDLYKDTYNEKYPLQNDGTNPCLLSANYYFYKQQQYDDFGPPQWDYIILNDNSRAPCCTEQRATGLELLKEVYVPWFIETGAVPIFMVTHGYWASRRDMSGLTDIPTFASLTYEGYREYAEMVGELLPPEQEPRLAPVGLAFQMIWEENISMWENLIHMDEIHLTPSGTFLEGLIVYATIYGHLPNPRIVLNGEIANLFSNARRMTPSEHIQEAYPTLDQARYLYHVASRIINGEVPRSFISYENGESADFVPNDENYESAYYNRQKQNNNRNNNNNNNDDDDNDDHTDDDEYNNNNR</sequence>
<dbReference type="OrthoDB" id="46369at2759"/>
<evidence type="ECO:0000313" key="2">
    <source>
        <dbReference type="EMBL" id="KAG7337798.1"/>
    </source>
</evidence>
<feature type="region of interest" description="Disordered" evidence="1">
    <location>
        <begin position="516"/>
        <end position="547"/>
    </location>
</feature>
<comment type="caution">
    <text evidence="3">The sequence shown here is derived from an EMBL/GenBank/DDBJ whole genome shotgun (WGS) entry which is preliminary data.</text>
</comment>
<dbReference type="EMBL" id="JAGRRH010000073">
    <property type="protein sequence ID" value="KAG7337798.1"/>
    <property type="molecule type" value="Genomic_DNA"/>
</dbReference>
<protein>
    <submittedName>
        <fullName evidence="3">Uncharacterized protein</fullName>
    </submittedName>
</protein>
<feature type="compositionally biased region" description="Basic and acidic residues" evidence="1">
    <location>
        <begin position="186"/>
        <end position="196"/>
    </location>
</feature>
<gene>
    <name evidence="3" type="ORF">IV203_015268</name>
    <name evidence="2" type="ORF">IV203_020222</name>
</gene>
<reference evidence="3" key="2">
    <citation type="submission" date="2021-04" db="EMBL/GenBank/DDBJ databases">
        <authorList>
            <person name="Podell S."/>
        </authorList>
    </citation>
    <scope>NUCLEOTIDE SEQUENCE</scope>
    <source>
        <strain evidence="3">Hildebrandi</strain>
    </source>
</reference>
<feature type="compositionally biased region" description="Low complexity" evidence="1">
    <location>
        <begin position="518"/>
        <end position="527"/>
    </location>
</feature>
<dbReference type="PROSITE" id="PS51257">
    <property type="entry name" value="PROKAR_LIPOPROTEIN"/>
    <property type="match status" value="1"/>
</dbReference>
<keyword evidence="4" id="KW-1185">Reference proteome</keyword>
<accession>A0A9K3PVG8</accession>
<evidence type="ECO:0000313" key="3">
    <source>
        <dbReference type="EMBL" id="KAG7358679.1"/>
    </source>
</evidence>
<proteinExistence type="predicted"/>